<dbReference type="PIRSF" id="PIRSF018266">
    <property type="entry name" value="FecR"/>
    <property type="match status" value="1"/>
</dbReference>
<accession>A0ABW8YX38</accession>
<evidence type="ECO:0000256" key="1">
    <source>
        <dbReference type="SAM" id="Phobius"/>
    </source>
</evidence>
<keyword evidence="1" id="KW-1133">Transmembrane helix</keyword>
<dbReference type="InterPro" id="IPR012373">
    <property type="entry name" value="Ferrdict_sens_TM"/>
</dbReference>
<evidence type="ECO:0000313" key="4">
    <source>
        <dbReference type="EMBL" id="MFL9844881.1"/>
    </source>
</evidence>
<dbReference type="InterPro" id="IPR006860">
    <property type="entry name" value="FecR"/>
</dbReference>
<dbReference type="Proteomes" id="UP001629156">
    <property type="component" value="Unassembled WGS sequence"/>
</dbReference>
<comment type="caution">
    <text evidence="4">The sequence shown here is derived from an EMBL/GenBank/DDBJ whole genome shotgun (WGS) entry which is preliminary data.</text>
</comment>
<evidence type="ECO:0000259" key="2">
    <source>
        <dbReference type="Pfam" id="PF04773"/>
    </source>
</evidence>
<feature type="transmembrane region" description="Helical" evidence="1">
    <location>
        <begin position="75"/>
        <end position="94"/>
    </location>
</feature>
<protein>
    <submittedName>
        <fullName evidence="4">FecR family protein</fullName>
    </submittedName>
</protein>
<dbReference type="Gene3D" id="3.55.50.30">
    <property type="match status" value="1"/>
</dbReference>
<dbReference type="Gene3D" id="2.60.120.1440">
    <property type="match status" value="1"/>
</dbReference>
<feature type="domain" description="Protein FecR C-terminal" evidence="3">
    <location>
        <begin position="233"/>
        <end position="303"/>
    </location>
</feature>
<name>A0ABW8YX38_9FLAO</name>
<evidence type="ECO:0000259" key="3">
    <source>
        <dbReference type="Pfam" id="PF16344"/>
    </source>
</evidence>
<dbReference type="RefSeq" id="WP_408085140.1">
    <property type="nucleotide sequence ID" value="NZ_JBELPZ010000010.1"/>
</dbReference>
<gene>
    <name evidence="4" type="ORF">ABS766_10675</name>
</gene>
<sequence length="306" mass="35143">MKDDVRLAKWLNDEMDEKELEEFMSSPEYATYSRIKEFSAQLTAPEGNIDSIYQKIKEQRQRPVKQVPVRKLSAWLPRIAALFIIAFGLAWFFYTSHTTTQVANAGKRTTFMLPDNSKVVLNAASEADYKTWNWDDNRRVELEGEAWFKVAKGKTFDVVTPQGTVTVVGTQFNVKEREGRFEVTCFEGKVKVTSNNQEVLLTPGKSVVFENGKKTDLPAREEIKQPGWINYKTYFNSENIKNIVKEMERQYNIEIVLMDNISKADLNRSYTGQIPMDDLDSAIETIEPIYHVRAKKQGSKIILSGE</sequence>
<dbReference type="PANTHER" id="PTHR30273">
    <property type="entry name" value="PERIPLASMIC SIGNAL SENSOR AND SIGMA FACTOR ACTIVATOR FECR-RELATED"/>
    <property type="match status" value="1"/>
</dbReference>
<dbReference type="PANTHER" id="PTHR30273:SF2">
    <property type="entry name" value="PROTEIN FECR"/>
    <property type="match status" value="1"/>
</dbReference>
<proteinExistence type="predicted"/>
<dbReference type="Pfam" id="PF04773">
    <property type="entry name" value="FecR"/>
    <property type="match status" value="1"/>
</dbReference>
<dbReference type="Pfam" id="PF16344">
    <property type="entry name" value="FecR_C"/>
    <property type="match status" value="1"/>
</dbReference>
<keyword evidence="1" id="KW-0472">Membrane</keyword>
<keyword evidence="5" id="KW-1185">Reference proteome</keyword>
<evidence type="ECO:0000313" key="5">
    <source>
        <dbReference type="Proteomes" id="UP001629156"/>
    </source>
</evidence>
<dbReference type="InterPro" id="IPR032508">
    <property type="entry name" value="FecR_C"/>
</dbReference>
<feature type="domain" description="FecR protein" evidence="2">
    <location>
        <begin position="103"/>
        <end position="191"/>
    </location>
</feature>
<keyword evidence="1" id="KW-0812">Transmembrane</keyword>
<organism evidence="4 5">
    <name type="scientific">Flavobacterium rhizosphaerae</name>
    <dbReference type="NCBI Taxonomy" id="3163298"/>
    <lineage>
        <taxon>Bacteria</taxon>
        <taxon>Pseudomonadati</taxon>
        <taxon>Bacteroidota</taxon>
        <taxon>Flavobacteriia</taxon>
        <taxon>Flavobacteriales</taxon>
        <taxon>Flavobacteriaceae</taxon>
        <taxon>Flavobacterium</taxon>
    </lineage>
</organism>
<dbReference type="EMBL" id="JBELPZ010000010">
    <property type="protein sequence ID" value="MFL9844881.1"/>
    <property type="molecule type" value="Genomic_DNA"/>
</dbReference>
<reference evidence="4 5" key="1">
    <citation type="submission" date="2024-06" db="EMBL/GenBank/DDBJ databases">
        <authorList>
            <person name="Kaempfer P."/>
            <person name="Viver T."/>
        </authorList>
    </citation>
    <scope>NUCLEOTIDE SEQUENCE [LARGE SCALE GENOMIC DNA]</scope>
    <source>
        <strain evidence="4 5">ST-119</strain>
    </source>
</reference>